<keyword evidence="2" id="KW-0479">Metal-binding</keyword>
<reference evidence="3 4" key="1">
    <citation type="submission" date="2022-08" db="EMBL/GenBank/DDBJ databases">
        <title>Reclassification of Massilia species as members of the genera Telluria, Duganella, Pseudoduganella, Mokoshia gen. nov. and Zemynaea gen. nov. using orthogonal and non-orthogonal genome-based approaches.</title>
        <authorList>
            <person name="Bowman J.P."/>
        </authorList>
    </citation>
    <scope>NUCLEOTIDE SEQUENCE [LARGE SCALE GENOMIC DNA]</scope>
    <source>
        <strain evidence="3 4">JCM 31316</strain>
    </source>
</reference>
<dbReference type="PANTHER" id="PTHR37302">
    <property type="entry name" value="SLR1116 PROTEIN"/>
    <property type="match status" value="1"/>
</dbReference>
<gene>
    <name evidence="3" type="ORF">NX784_13060</name>
</gene>
<dbReference type="SUPFAM" id="SSF109854">
    <property type="entry name" value="DinB/YfiT-like putative metalloenzymes"/>
    <property type="match status" value="1"/>
</dbReference>
<name>A0ABT1ZRH9_9BURK</name>
<dbReference type="RefSeq" id="WP_258817098.1">
    <property type="nucleotide sequence ID" value="NZ_JANUGW010000008.1"/>
</dbReference>
<evidence type="ECO:0000256" key="2">
    <source>
        <dbReference type="ARBA" id="ARBA00022723"/>
    </source>
</evidence>
<dbReference type="PANTHER" id="PTHR37302:SF1">
    <property type="entry name" value="PROTEIN DINB"/>
    <property type="match status" value="1"/>
</dbReference>
<dbReference type="Proteomes" id="UP001204151">
    <property type="component" value="Unassembled WGS sequence"/>
</dbReference>
<dbReference type="InterPro" id="IPR007837">
    <property type="entry name" value="DinB"/>
</dbReference>
<keyword evidence="4" id="KW-1185">Reference proteome</keyword>
<dbReference type="InterPro" id="IPR034660">
    <property type="entry name" value="DinB/YfiT-like"/>
</dbReference>
<evidence type="ECO:0000256" key="1">
    <source>
        <dbReference type="ARBA" id="ARBA00008635"/>
    </source>
</evidence>
<sequence>MTTSHFAHLAHLATYNEWMNRKLYAAAAALPAERVHEDRGAFFGSIFGTLNHLVIADVIWLKRIAAGVPGGSGLTSLRCLDDVPRPASLDQRLCPDLPELDALRAKLDAAILAFSAEVTPAQLDGPLTWTSMKGVASTKRLGDVLLHVFNHQTHHRGQATTLFSQLGVDVGPTDLLLLLPDVA</sequence>
<proteinExistence type="inferred from homology"/>
<dbReference type="EMBL" id="JANUGW010000008">
    <property type="protein sequence ID" value="MCS0582523.1"/>
    <property type="molecule type" value="Genomic_DNA"/>
</dbReference>
<evidence type="ECO:0000313" key="3">
    <source>
        <dbReference type="EMBL" id="MCS0582523.1"/>
    </source>
</evidence>
<protein>
    <submittedName>
        <fullName evidence="3">DinB family protein</fullName>
    </submittedName>
</protein>
<evidence type="ECO:0000313" key="4">
    <source>
        <dbReference type="Proteomes" id="UP001204151"/>
    </source>
</evidence>
<organism evidence="3 4">
    <name type="scientific">Massilia pinisoli</name>
    <dbReference type="NCBI Taxonomy" id="1772194"/>
    <lineage>
        <taxon>Bacteria</taxon>
        <taxon>Pseudomonadati</taxon>
        <taxon>Pseudomonadota</taxon>
        <taxon>Betaproteobacteria</taxon>
        <taxon>Burkholderiales</taxon>
        <taxon>Oxalobacteraceae</taxon>
        <taxon>Telluria group</taxon>
        <taxon>Massilia</taxon>
    </lineage>
</organism>
<dbReference type="Gene3D" id="1.20.120.450">
    <property type="entry name" value="dinb family like domain"/>
    <property type="match status" value="1"/>
</dbReference>
<accession>A0ABT1ZRH9</accession>
<comment type="similarity">
    <text evidence="1">Belongs to the DinB family.</text>
</comment>
<dbReference type="Pfam" id="PF05163">
    <property type="entry name" value="DinB"/>
    <property type="match status" value="1"/>
</dbReference>
<comment type="caution">
    <text evidence="3">The sequence shown here is derived from an EMBL/GenBank/DDBJ whole genome shotgun (WGS) entry which is preliminary data.</text>
</comment>